<dbReference type="Proteomes" id="UP000027946">
    <property type="component" value="Unassembled WGS sequence"/>
</dbReference>
<dbReference type="InterPro" id="IPR009926">
    <property type="entry name" value="T3SS_YcgR_PilZN"/>
</dbReference>
<dbReference type="GO" id="GO:0035438">
    <property type="term" value="F:cyclic-di-GMP binding"/>
    <property type="evidence" value="ECO:0007669"/>
    <property type="project" value="InterPro"/>
</dbReference>
<dbReference type="AlphaFoldDB" id="A0A069REI7"/>
<evidence type="ECO:0000313" key="4">
    <source>
        <dbReference type="Proteomes" id="UP000027946"/>
    </source>
</evidence>
<dbReference type="Pfam" id="PF07238">
    <property type="entry name" value="PilZ"/>
    <property type="match status" value="1"/>
</dbReference>
<dbReference type="RefSeq" id="WP_038265235.1">
    <property type="nucleotide sequence ID" value="NZ_FSRH01000002.1"/>
</dbReference>
<accession>A0A069REI7</accession>
<gene>
    <name evidence="3" type="ORF">CLIT_11c02120</name>
</gene>
<evidence type="ECO:0008006" key="5">
    <source>
        <dbReference type="Google" id="ProtNLM"/>
    </source>
</evidence>
<sequence length="217" mass="25163">MQYENYFSIGDKLDIEVEQKYESAKLLKSQLLEVSNKASDEYYISIPMEKGKMIPLSVGKEIYAYYSLDGKGVYCFKAVVVDRGRDPVLHLRIRQTGKTQKIQRRDYFRLHMLLPVEVFDVNKNLISTGNTKDISGGGMRFTLPGKIESNEEVYVNVEIEGKQYQIKCVVLRRIPVGEDLNDYEVAVQFTHINEGDRNNIVKYIFKHQRILRQKGLI</sequence>
<dbReference type="Gene3D" id="2.30.110.70">
    <property type="match status" value="1"/>
</dbReference>
<dbReference type="STRING" id="1121324.CLIT_11c02120"/>
<feature type="domain" description="Type III secretion system flagellar brake protein YcgR PilZN" evidence="2">
    <location>
        <begin position="9"/>
        <end position="94"/>
    </location>
</feature>
<keyword evidence="4" id="KW-1185">Reference proteome</keyword>
<evidence type="ECO:0000313" key="3">
    <source>
        <dbReference type="EMBL" id="KDR95183.1"/>
    </source>
</evidence>
<evidence type="ECO:0000259" key="2">
    <source>
        <dbReference type="Pfam" id="PF12945"/>
    </source>
</evidence>
<dbReference type="EMBL" id="JJMM01000011">
    <property type="protein sequence ID" value="KDR95183.1"/>
    <property type="molecule type" value="Genomic_DNA"/>
</dbReference>
<dbReference type="Pfam" id="PF12945">
    <property type="entry name" value="PilZNR"/>
    <property type="match status" value="1"/>
</dbReference>
<dbReference type="Gene3D" id="2.40.10.220">
    <property type="entry name" value="predicted glycosyltransferase like domains"/>
    <property type="match status" value="1"/>
</dbReference>
<dbReference type="InterPro" id="IPR009875">
    <property type="entry name" value="PilZ_domain"/>
</dbReference>
<evidence type="ECO:0000259" key="1">
    <source>
        <dbReference type="Pfam" id="PF07238"/>
    </source>
</evidence>
<dbReference type="OrthoDB" id="9783080at2"/>
<feature type="domain" description="PilZ" evidence="1">
    <location>
        <begin position="103"/>
        <end position="205"/>
    </location>
</feature>
<protein>
    <recommendedName>
        <fullName evidence="5">Glycosyltransferase</fullName>
    </recommendedName>
</protein>
<proteinExistence type="predicted"/>
<reference evidence="3 4" key="1">
    <citation type="submission" date="2014-03" db="EMBL/GenBank/DDBJ databases">
        <title>Genome sequence of Clostridium litorale W6, DSM 5388.</title>
        <authorList>
            <person name="Poehlein A."/>
            <person name="Jagirdar A."/>
            <person name="Khonsari B."/>
            <person name="Chibani C.M."/>
            <person name="Gutierrez Gutierrez D.A."/>
            <person name="Davydova E."/>
            <person name="Alghaithi H.S."/>
            <person name="Nair K.P."/>
            <person name="Dhamotharan K."/>
            <person name="Chandran L."/>
            <person name="G W."/>
            <person name="Daniel R."/>
        </authorList>
    </citation>
    <scope>NUCLEOTIDE SEQUENCE [LARGE SCALE GENOMIC DNA]</scope>
    <source>
        <strain evidence="3 4">W6</strain>
    </source>
</reference>
<comment type="caution">
    <text evidence="3">The sequence shown here is derived from an EMBL/GenBank/DDBJ whole genome shotgun (WGS) entry which is preliminary data.</text>
</comment>
<dbReference type="eggNOG" id="COG5581">
    <property type="taxonomic scope" value="Bacteria"/>
</dbReference>
<organism evidence="3 4">
    <name type="scientific">Peptoclostridium litorale DSM 5388</name>
    <dbReference type="NCBI Taxonomy" id="1121324"/>
    <lineage>
        <taxon>Bacteria</taxon>
        <taxon>Bacillati</taxon>
        <taxon>Bacillota</taxon>
        <taxon>Clostridia</taxon>
        <taxon>Peptostreptococcales</taxon>
        <taxon>Peptoclostridiaceae</taxon>
        <taxon>Peptoclostridium</taxon>
    </lineage>
</organism>
<dbReference type="SUPFAM" id="SSF141371">
    <property type="entry name" value="PilZ domain-like"/>
    <property type="match status" value="1"/>
</dbReference>
<name>A0A069REI7_PEPLI</name>